<gene>
    <name evidence="2" type="ORF">ALOHA_HF4000005H07ctg2g10</name>
</gene>
<feature type="region of interest" description="Disordered" evidence="1">
    <location>
        <begin position="1"/>
        <end position="22"/>
    </location>
</feature>
<protein>
    <submittedName>
        <fullName evidence="2">Uncharacterized protein</fullName>
    </submittedName>
</protein>
<dbReference type="EMBL" id="EU016565">
    <property type="protein sequence ID" value="ABZ06066.1"/>
    <property type="molecule type" value="Genomic_DNA"/>
</dbReference>
<organism evidence="2">
    <name type="scientific">uncultured marine microorganism HF4000_005H07</name>
    <dbReference type="NCBI Taxonomy" id="455506"/>
    <lineage>
        <taxon>unclassified sequences</taxon>
        <taxon>environmental samples</taxon>
    </lineage>
</organism>
<feature type="compositionally biased region" description="Basic and acidic residues" evidence="1">
    <location>
        <begin position="137"/>
        <end position="149"/>
    </location>
</feature>
<proteinExistence type="predicted"/>
<evidence type="ECO:0000256" key="1">
    <source>
        <dbReference type="SAM" id="MobiDB-lite"/>
    </source>
</evidence>
<feature type="region of interest" description="Disordered" evidence="1">
    <location>
        <begin position="97"/>
        <end position="159"/>
    </location>
</feature>
<feature type="compositionally biased region" description="Gly residues" evidence="1">
    <location>
        <begin position="101"/>
        <end position="113"/>
    </location>
</feature>
<reference evidence="2" key="1">
    <citation type="journal article" date="2008" name="ISME J.">
        <title>Genomic patterns of recombination, clonal divergence and environment in marine microbial populations.</title>
        <authorList>
            <person name="Konstantinidis K.T."/>
            <person name="Delong E.F."/>
        </authorList>
    </citation>
    <scope>NUCLEOTIDE SEQUENCE</scope>
</reference>
<accession>B3T0F7</accession>
<dbReference type="AlphaFoldDB" id="B3T0F7"/>
<evidence type="ECO:0000313" key="2">
    <source>
        <dbReference type="EMBL" id="ABZ06066.1"/>
    </source>
</evidence>
<feature type="compositionally biased region" description="Basic and acidic residues" evidence="1">
    <location>
        <begin position="9"/>
        <end position="22"/>
    </location>
</feature>
<sequence length="186" mass="20140">MEQQGQQAHLERGPVGEERDRMNDYYITVESPTRARRGSTRLIVVVKDAQGTEIFRDRADINEEKIRTKVAEHIAQFTGDTADDINQRLLQGLAHLQPPGNAGGGAGAGGPAPGGHLPCSANHLHRLNHRPSGGGRRSRDTPIVRDRSHPPGQDLPLPGSLGEILWHGLADGSNGGSCCPMGWFRR</sequence>
<name>B3T0F7_9ZZZZ</name>